<dbReference type="AlphaFoldDB" id="A0A2S4VNX6"/>
<name>A0A2S4VNX6_9BASI</name>
<evidence type="ECO:0000313" key="2">
    <source>
        <dbReference type="Proteomes" id="UP000239156"/>
    </source>
</evidence>
<dbReference type="VEuPathDB" id="FungiDB:PSTT_05434"/>
<dbReference type="Proteomes" id="UP000239156">
    <property type="component" value="Unassembled WGS sequence"/>
</dbReference>
<comment type="caution">
    <text evidence="1">The sequence shown here is derived from an EMBL/GenBank/DDBJ whole genome shotgun (WGS) entry which is preliminary data.</text>
</comment>
<protein>
    <submittedName>
        <fullName evidence="1">Uncharacterized protein</fullName>
    </submittedName>
</protein>
<reference evidence="1" key="1">
    <citation type="submission" date="2017-12" db="EMBL/GenBank/DDBJ databases">
        <title>Gene loss provides genomic basis for host adaptation in cereal stripe rust fungi.</title>
        <authorList>
            <person name="Xia C."/>
        </authorList>
    </citation>
    <scope>NUCLEOTIDE SEQUENCE [LARGE SCALE GENOMIC DNA]</scope>
    <source>
        <strain evidence="1">93-210</strain>
    </source>
</reference>
<organism evidence="1 2">
    <name type="scientific">Puccinia striiformis</name>
    <dbReference type="NCBI Taxonomy" id="27350"/>
    <lineage>
        <taxon>Eukaryota</taxon>
        <taxon>Fungi</taxon>
        <taxon>Dikarya</taxon>
        <taxon>Basidiomycota</taxon>
        <taxon>Pucciniomycotina</taxon>
        <taxon>Pucciniomycetes</taxon>
        <taxon>Pucciniales</taxon>
        <taxon>Pucciniaceae</taxon>
        <taxon>Puccinia</taxon>
    </lineage>
</organism>
<sequence>RQPCSFIADNCSWPTGRLSTAWSVVGWICLTGATLMPRTTARTKLDRGLIEPTCPTSYCRQLQRWPAQRMSTLPSLVHFVSTSLQGCQSGGLRKPARKSLCTERVGTNILKYSNRCPRPPVRERATREPAGCLAALTNFEYSLLVIFNSHPQVSRPRIFDLSHISWGCVSDAIHSHHHPPPAIGRIPFLAPVQHDVASDLLDDRFPQLPRSTPNFLFKSRPVTLCIVLPSLWGSVNRQRTIQRTLIFLSSLPCPTGHDAVTSPKLYYWVGIAVTALNALY</sequence>
<accession>A0A2S4VNX6</accession>
<evidence type="ECO:0000313" key="1">
    <source>
        <dbReference type="EMBL" id="POW11242.1"/>
    </source>
</evidence>
<proteinExistence type="predicted"/>
<dbReference type="EMBL" id="PKSL01000040">
    <property type="protein sequence ID" value="POW11242.1"/>
    <property type="molecule type" value="Genomic_DNA"/>
</dbReference>
<feature type="non-terminal residue" evidence="1">
    <location>
        <position position="1"/>
    </location>
</feature>
<gene>
    <name evidence="1" type="ORF">PSTT_05434</name>
</gene>
<keyword evidence="2" id="KW-1185">Reference proteome</keyword>